<organism evidence="1">
    <name type="scientific">Arundo donax</name>
    <name type="common">Giant reed</name>
    <name type="synonym">Donax arundinaceus</name>
    <dbReference type="NCBI Taxonomy" id="35708"/>
    <lineage>
        <taxon>Eukaryota</taxon>
        <taxon>Viridiplantae</taxon>
        <taxon>Streptophyta</taxon>
        <taxon>Embryophyta</taxon>
        <taxon>Tracheophyta</taxon>
        <taxon>Spermatophyta</taxon>
        <taxon>Magnoliopsida</taxon>
        <taxon>Liliopsida</taxon>
        <taxon>Poales</taxon>
        <taxon>Poaceae</taxon>
        <taxon>PACMAD clade</taxon>
        <taxon>Arundinoideae</taxon>
        <taxon>Arundineae</taxon>
        <taxon>Arundo</taxon>
    </lineage>
</organism>
<evidence type="ECO:0000313" key="1">
    <source>
        <dbReference type="EMBL" id="JAE25849.1"/>
    </source>
</evidence>
<accession>A0A0A9GR02</accession>
<sequence>MSLHLKYSHYKPSLLVRYCSHGNRIAIIYGNVIKPYNFHIN</sequence>
<proteinExistence type="predicted"/>
<dbReference type="EMBL" id="GBRH01172047">
    <property type="protein sequence ID" value="JAE25849.1"/>
    <property type="molecule type" value="Transcribed_RNA"/>
</dbReference>
<reference evidence="1" key="1">
    <citation type="submission" date="2014-09" db="EMBL/GenBank/DDBJ databases">
        <authorList>
            <person name="Magalhaes I.L.F."/>
            <person name="Oliveira U."/>
            <person name="Santos F.R."/>
            <person name="Vidigal T.H.D.A."/>
            <person name="Brescovit A.D."/>
            <person name="Santos A.J."/>
        </authorList>
    </citation>
    <scope>NUCLEOTIDE SEQUENCE</scope>
    <source>
        <tissue evidence="1">Shoot tissue taken approximately 20 cm above the soil surface</tissue>
    </source>
</reference>
<name>A0A0A9GR02_ARUDO</name>
<protein>
    <submittedName>
        <fullName evidence="1">Uncharacterized protein</fullName>
    </submittedName>
</protein>
<reference evidence="1" key="2">
    <citation type="journal article" date="2015" name="Data Brief">
        <title>Shoot transcriptome of the giant reed, Arundo donax.</title>
        <authorList>
            <person name="Barrero R.A."/>
            <person name="Guerrero F.D."/>
            <person name="Moolhuijzen P."/>
            <person name="Goolsby J.A."/>
            <person name="Tidwell J."/>
            <person name="Bellgard S.E."/>
            <person name="Bellgard M.I."/>
        </authorList>
    </citation>
    <scope>NUCLEOTIDE SEQUENCE</scope>
    <source>
        <tissue evidence="1">Shoot tissue taken approximately 20 cm above the soil surface</tissue>
    </source>
</reference>
<dbReference type="AlphaFoldDB" id="A0A0A9GR02"/>